<dbReference type="Proteomes" id="UP000014148">
    <property type="component" value="Unassembled WGS sequence"/>
</dbReference>
<dbReference type="STRING" id="71451.RV07_GL001102"/>
<organism evidence="3 5">
    <name type="scientific">Enterococcus malodoratus ATCC 43197</name>
    <dbReference type="NCBI Taxonomy" id="1158601"/>
    <lineage>
        <taxon>Bacteria</taxon>
        <taxon>Bacillati</taxon>
        <taxon>Bacillota</taxon>
        <taxon>Bacilli</taxon>
        <taxon>Lactobacillales</taxon>
        <taxon>Enterococcaceae</taxon>
        <taxon>Enterococcus</taxon>
    </lineage>
</organism>
<sequence>MKKRAVGYLCGVVGVSLLCLSIGTSNTEAAVSKTTDGEVTYTDGELELVGSDLPDSLDFGTHAIQYDSNKTYYATDSGTDTENAAATDLTPGKVTVKDGRSAATVGWSVVVQQTAQFNDGTADLAAAQLSAFGDPTSVAVTGATDFAAGKLELTPAVDKKVMGATIADNGKGTTTLDLSHFTLEVPGASAKSIGTYDSEIVWTVSNTPAV</sequence>
<dbReference type="eggNOG" id="ENOG50343H8">
    <property type="taxonomic scope" value="Bacteria"/>
</dbReference>
<evidence type="ECO:0000256" key="1">
    <source>
        <dbReference type="SAM" id="SignalP"/>
    </source>
</evidence>
<protein>
    <recommendedName>
        <fullName evidence="2">WxL domain-containing protein</fullName>
    </recommendedName>
</protein>
<dbReference type="PATRIC" id="fig|1158601.3.peg.852"/>
<comment type="caution">
    <text evidence="3">The sequence shown here is derived from an EMBL/GenBank/DDBJ whole genome shotgun (WGS) entry which is preliminary data.</text>
</comment>
<evidence type="ECO:0000313" key="5">
    <source>
        <dbReference type="Proteomes" id="UP000013783"/>
    </source>
</evidence>
<evidence type="ECO:0000313" key="3">
    <source>
        <dbReference type="EMBL" id="EOH80838.1"/>
    </source>
</evidence>
<evidence type="ECO:0000259" key="2">
    <source>
        <dbReference type="Pfam" id="PF13731"/>
    </source>
</evidence>
<dbReference type="InterPro" id="IPR027994">
    <property type="entry name" value="WxL_dom"/>
</dbReference>
<evidence type="ECO:0000313" key="6">
    <source>
        <dbReference type="Proteomes" id="UP000014148"/>
    </source>
</evidence>
<dbReference type="Pfam" id="PF13731">
    <property type="entry name" value="WxL"/>
    <property type="match status" value="1"/>
</dbReference>
<accession>R2PCB3</accession>
<evidence type="ECO:0000313" key="4">
    <source>
        <dbReference type="EMBL" id="EOT69347.1"/>
    </source>
</evidence>
<reference evidence="4 6" key="2">
    <citation type="submission" date="2013-03" db="EMBL/GenBank/DDBJ databases">
        <title>The Genome Sequence of Enterococcus malodoratus ATCC_43197 (PacBio/Illumina hybrid assembly).</title>
        <authorList>
            <consortium name="The Broad Institute Genomics Platform"/>
            <consortium name="The Broad Institute Genome Sequencing Center for Infectious Disease"/>
            <person name="Earl A."/>
            <person name="Russ C."/>
            <person name="Gilmore M."/>
            <person name="Surin D."/>
            <person name="Walker B."/>
            <person name="Young S."/>
            <person name="Zeng Q."/>
            <person name="Gargeya S."/>
            <person name="Fitzgerald M."/>
            <person name="Haas B."/>
            <person name="Abouelleil A."/>
            <person name="Allen A.W."/>
            <person name="Alvarado L."/>
            <person name="Arachchi H.M."/>
            <person name="Berlin A.M."/>
            <person name="Chapman S.B."/>
            <person name="Gainer-Dewar J."/>
            <person name="Goldberg J."/>
            <person name="Griggs A."/>
            <person name="Gujja S."/>
            <person name="Hansen M."/>
            <person name="Howarth C."/>
            <person name="Imamovic A."/>
            <person name="Ireland A."/>
            <person name="Larimer J."/>
            <person name="McCowan C."/>
            <person name="Murphy C."/>
            <person name="Pearson M."/>
            <person name="Poon T.W."/>
            <person name="Priest M."/>
            <person name="Roberts A."/>
            <person name="Saif S."/>
            <person name="Shea T."/>
            <person name="Sisk P."/>
            <person name="Sykes S."/>
            <person name="Wortman J."/>
            <person name="Nusbaum C."/>
            <person name="Birren B."/>
        </authorList>
    </citation>
    <scope>NUCLEOTIDE SEQUENCE [LARGE SCALE GENOMIC DNA]</scope>
    <source>
        <strain evidence="4 6">ATCC 43197</strain>
    </source>
</reference>
<dbReference type="AlphaFoldDB" id="R2PCB3"/>
<dbReference type="OrthoDB" id="2186553at2"/>
<feature type="domain" description="WxL" evidence="2">
    <location>
        <begin position="35"/>
        <end position="208"/>
    </location>
</feature>
<keyword evidence="6" id="KW-1185">Reference proteome</keyword>
<feature type="chain" id="PRO_5004364008" description="WxL domain-containing protein" evidence="1">
    <location>
        <begin position="30"/>
        <end position="210"/>
    </location>
</feature>
<dbReference type="EMBL" id="AJAK01000007">
    <property type="protein sequence ID" value="EOH80838.1"/>
    <property type="molecule type" value="Genomic_DNA"/>
</dbReference>
<keyword evidence="1" id="KW-0732">Signal</keyword>
<dbReference type="Proteomes" id="UP000013783">
    <property type="component" value="Unassembled WGS sequence"/>
</dbReference>
<proteinExistence type="predicted"/>
<reference evidence="3 5" key="1">
    <citation type="submission" date="2013-02" db="EMBL/GenBank/DDBJ databases">
        <title>The Genome Sequence of Enterococcus malodoratus ATCC_43197.</title>
        <authorList>
            <consortium name="The Broad Institute Genome Sequencing Platform"/>
            <consortium name="The Broad Institute Genome Sequencing Center for Infectious Disease"/>
            <person name="Earl A.M."/>
            <person name="Gilmore M.S."/>
            <person name="Lebreton F."/>
            <person name="Walker B."/>
            <person name="Young S.K."/>
            <person name="Zeng Q."/>
            <person name="Gargeya S."/>
            <person name="Fitzgerald M."/>
            <person name="Haas B."/>
            <person name="Abouelleil A."/>
            <person name="Alvarado L."/>
            <person name="Arachchi H.M."/>
            <person name="Berlin A.M."/>
            <person name="Chapman S.B."/>
            <person name="Dewar J."/>
            <person name="Goldberg J."/>
            <person name="Griggs A."/>
            <person name="Gujja S."/>
            <person name="Hansen M."/>
            <person name="Howarth C."/>
            <person name="Imamovic A."/>
            <person name="Larimer J."/>
            <person name="McCowan C."/>
            <person name="Murphy C."/>
            <person name="Neiman D."/>
            <person name="Pearson M."/>
            <person name="Priest M."/>
            <person name="Roberts A."/>
            <person name="Saif S."/>
            <person name="Shea T."/>
            <person name="Sisk P."/>
            <person name="Sykes S."/>
            <person name="Wortman J."/>
            <person name="Nusbaum C."/>
            <person name="Birren B."/>
        </authorList>
    </citation>
    <scope>NUCLEOTIDE SEQUENCE [LARGE SCALE GENOMIC DNA]</scope>
    <source>
        <strain evidence="3 5">ATCC 43197</strain>
    </source>
</reference>
<dbReference type="EMBL" id="ASWA01000002">
    <property type="protein sequence ID" value="EOT69347.1"/>
    <property type="molecule type" value="Genomic_DNA"/>
</dbReference>
<feature type="signal peptide" evidence="1">
    <location>
        <begin position="1"/>
        <end position="29"/>
    </location>
</feature>
<name>R2PCB3_9ENTE</name>
<dbReference type="RefSeq" id="WP_010739755.1">
    <property type="nucleotide sequence ID" value="NZ_KB946249.1"/>
</dbReference>
<gene>
    <name evidence="4" type="ORF">I585_00810</name>
    <name evidence="3" type="ORF">UAI_00879</name>
</gene>